<dbReference type="Gene3D" id="2.60.40.2080">
    <property type="match status" value="1"/>
</dbReference>
<dbReference type="SUPFAM" id="SSF52058">
    <property type="entry name" value="L domain-like"/>
    <property type="match status" value="1"/>
</dbReference>
<evidence type="ECO:0000313" key="2">
    <source>
        <dbReference type="EMBL" id="EKC39054.1"/>
    </source>
</evidence>
<sequence>MKDIEVLSLVNTSTRWIENGFFVNFTHLTNLEFSTNPNVSQCLNNLTGIDKTKLENLTLNNISLNDENLKAIYTIFPSTLKYLTLRSNHITTFPLKWIQDLKYLTSLDLSQSLQFRHFVSDNVQEELPLTHLFVTGQSGSIGAYNYPQAPEYPVKEIIIFDPPFDEKPQMMYGLNFIDVNYAENFRVNSSLVYIDKFQAILQMSTWHDTKLYGVGLSWMACP</sequence>
<dbReference type="InterPro" id="IPR032675">
    <property type="entry name" value="LRR_dom_sf"/>
</dbReference>
<dbReference type="HOGENOM" id="CLU_1246427_0_0_1"/>
<dbReference type="EMBL" id="JH816130">
    <property type="protein sequence ID" value="EKC39054.1"/>
    <property type="molecule type" value="Genomic_DNA"/>
</dbReference>
<dbReference type="AlphaFoldDB" id="K1R6D1"/>
<protein>
    <recommendedName>
        <fullName evidence="1">H-type lectin domain-containing protein</fullName>
    </recommendedName>
</protein>
<dbReference type="GO" id="GO:0030246">
    <property type="term" value="F:carbohydrate binding"/>
    <property type="evidence" value="ECO:0007669"/>
    <property type="project" value="InterPro"/>
</dbReference>
<evidence type="ECO:0000259" key="1">
    <source>
        <dbReference type="Pfam" id="PF09458"/>
    </source>
</evidence>
<organism evidence="2">
    <name type="scientific">Magallana gigas</name>
    <name type="common">Pacific oyster</name>
    <name type="synonym">Crassostrea gigas</name>
    <dbReference type="NCBI Taxonomy" id="29159"/>
    <lineage>
        <taxon>Eukaryota</taxon>
        <taxon>Metazoa</taxon>
        <taxon>Spiralia</taxon>
        <taxon>Lophotrochozoa</taxon>
        <taxon>Mollusca</taxon>
        <taxon>Bivalvia</taxon>
        <taxon>Autobranchia</taxon>
        <taxon>Pteriomorphia</taxon>
        <taxon>Ostreida</taxon>
        <taxon>Ostreoidea</taxon>
        <taxon>Ostreidae</taxon>
        <taxon>Magallana</taxon>
    </lineage>
</organism>
<reference evidence="2" key="1">
    <citation type="journal article" date="2012" name="Nature">
        <title>The oyster genome reveals stress adaptation and complexity of shell formation.</title>
        <authorList>
            <person name="Zhang G."/>
            <person name="Fang X."/>
            <person name="Guo X."/>
            <person name="Li L."/>
            <person name="Luo R."/>
            <person name="Xu F."/>
            <person name="Yang P."/>
            <person name="Zhang L."/>
            <person name="Wang X."/>
            <person name="Qi H."/>
            <person name="Xiong Z."/>
            <person name="Que H."/>
            <person name="Xie Y."/>
            <person name="Holland P.W."/>
            <person name="Paps J."/>
            <person name="Zhu Y."/>
            <person name="Wu F."/>
            <person name="Chen Y."/>
            <person name="Wang J."/>
            <person name="Peng C."/>
            <person name="Meng J."/>
            <person name="Yang L."/>
            <person name="Liu J."/>
            <person name="Wen B."/>
            <person name="Zhang N."/>
            <person name="Huang Z."/>
            <person name="Zhu Q."/>
            <person name="Feng Y."/>
            <person name="Mount A."/>
            <person name="Hedgecock D."/>
            <person name="Xu Z."/>
            <person name="Liu Y."/>
            <person name="Domazet-Loso T."/>
            <person name="Du Y."/>
            <person name="Sun X."/>
            <person name="Zhang S."/>
            <person name="Liu B."/>
            <person name="Cheng P."/>
            <person name="Jiang X."/>
            <person name="Li J."/>
            <person name="Fan D."/>
            <person name="Wang W."/>
            <person name="Fu W."/>
            <person name="Wang T."/>
            <person name="Wang B."/>
            <person name="Zhang J."/>
            <person name="Peng Z."/>
            <person name="Li Y."/>
            <person name="Li N."/>
            <person name="Wang J."/>
            <person name="Chen M."/>
            <person name="He Y."/>
            <person name="Tan F."/>
            <person name="Song X."/>
            <person name="Zheng Q."/>
            <person name="Huang R."/>
            <person name="Yang H."/>
            <person name="Du X."/>
            <person name="Chen L."/>
            <person name="Yang M."/>
            <person name="Gaffney P.M."/>
            <person name="Wang S."/>
            <person name="Luo L."/>
            <person name="She Z."/>
            <person name="Ming Y."/>
            <person name="Huang W."/>
            <person name="Zhang S."/>
            <person name="Huang B."/>
            <person name="Zhang Y."/>
            <person name="Qu T."/>
            <person name="Ni P."/>
            <person name="Miao G."/>
            <person name="Wang J."/>
            <person name="Wang Q."/>
            <person name="Steinberg C.E."/>
            <person name="Wang H."/>
            <person name="Li N."/>
            <person name="Qian L."/>
            <person name="Zhang G."/>
            <person name="Li Y."/>
            <person name="Yang H."/>
            <person name="Liu X."/>
            <person name="Wang J."/>
            <person name="Yin Y."/>
            <person name="Wang J."/>
        </authorList>
    </citation>
    <scope>NUCLEOTIDE SEQUENCE [LARGE SCALE GENOMIC DNA]</scope>
    <source>
        <strain evidence="2">05x7-T-G4-1.051#20</strain>
    </source>
</reference>
<dbReference type="InParanoid" id="K1R6D1"/>
<accession>K1R6D1</accession>
<dbReference type="InterPro" id="IPR019019">
    <property type="entry name" value="H-type_lectin_domain"/>
</dbReference>
<dbReference type="Gene3D" id="3.80.10.10">
    <property type="entry name" value="Ribonuclease Inhibitor"/>
    <property type="match status" value="1"/>
</dbReference>
<gene>
    <name evidence="2" type="ORF">CGI_10018534</name>
</gene>
<dbReference type="InterPro" id="IPR037221">
    <property type="entry name" value="H-type_lectin_dom_sf"/>
</dbReference>
<name>K1R6D1_MAGGI</name>
<proteinExistence type="predicted"/>
<dbReference type="GO" id="GO:0007155">
    <property type="term" value="P:cell adhesion"/>
    <property type="evidence" value="ECO:0007669"/>
    <property type="project" value="InterPro"/>
</dbReference>
<dbReference type="SUPFAM" id="SSF141086">
    <property type="entry name" value="Agglutinin HPA-like"/>
    <property type="match status" value="1"/>
</dbReference>
<dbReference type="Pfam" id="PF09458">
    <property type="entry name" value="H_lectin"/>
    <property type="match status" value="1"/>
</dbReference>
<feature type="domain" description="H-type lectin" evidence="1">
    <location>
        <begin position="158"/>
        <end position="220"/>
    </location>
</feature>